<organism evidence="1 2">
    <name type="scientific">Pseudomonas hormoni</name>
    <dbReference type="NCBI Taxonomy" id="3093767"/>
    <lineage>
        <taxon>Bacteria</taxon>
        <taxon>Pseudomonadati</taxon>
        <taxon>Pseudomonadota</taxon>
        <taxon>Gammaproteobacteria</taxon>
        <taxon>Pseudomonadales</taxon>
        <taxon>Pseudomonadaceae</taxon>
        <taxon>Pseudomonas</taxon>
    </lineage>
</organism>
<accession>A0ABX8ESJ0</accession>
<dbReference type="EMBL" id="CP075566">
    <property type="protein sequence ID" value="QVW21845.1"/>
    <property type="molecule type" value="Genomic_DNA"/>
</dbReference>
<evidence type="ECO:0000313" key="2">
    <source>
        <dbReference type="Proteomes" id="UP000681155"/>
    </source>
</evidence>
<dbReference type="Proteomes" id="UP000681155">
    <property type="component" value="Chromosome"/>
</dbReference>
<keyword evidence="2" id="KW-1185">Reference proteome</keyword>
<gene>
    <name evidence="1" type="ORF">KJF94_18335</name>
</gene>
<dbReference type="Pfam" id="PF14022">
    <property type="entry name" value="DUF4238"/>
    <property type="match status" value="1"/>
</dbReference>
<dbReference type="RefSeq" id="WP_214377658.1">
    <property type="nucleotide sequence ID" value="NZ_CP075566.1"/>
</dbReference>
<name>A0ABX8ESJ0_9PSED</name>
<proteinExistence type="predicted"/>
<evidence type="ECO:0000313" key="1">
    <source>
        <dbReference type="EMBL" id="QVW21845.1"/>
    </source>
</evidence>
<sequence length="322" mass="37791">MHLEEKVRQHYVSRLYLNSWIAPETTSLWSLNKTTGKTFKTTNLSNIAQKNRFYKVIIDDIVWDMLKYLLKPLLHEPFVAQTMRALNPLLLVNRYRENKLDNYEKLVVIETNFLEDRYADLEGWFVHTIKKISAAGCEFSRVFEEDREKHYDSLMLFFATQHFRTQRARQRINDITKEMYLQRGPDEKHKLSRQQVDTVTKIHLYVESVRFAKNLSRSNFKISLDYNVSNIDLVTSSSPTLGRVEPRAHRDDITSFMGQIPLTPKINMRLYKSSGGGKKIEFGTLGKQKVLSLNRLQVESSDMDVYATSERQLQFFLKLLPP</sequence>
<dbReference type="InterPro" id="IPR025332">
    <property type="entry name" value="DUF4238"/>
</dbReference>
<reference evidence="1 2" key="1">
    <citation type="submission" date="2021-05" db="EMBL/GenBank/DDBJ databases">
        <title>Complete genome of the cytokinin-producing biocontrol strain Pseudomonas fluorescens G20-18.</title>
        <authorList>
            <person name="Nielsen T.K."/>
            <person name="Mekureyaw M.F."/>
            <person name="Hansen L.H."/>
            <person name="Nicolaisen M.H."/>
            <person name="Roitsch T.G."/>
            <person name="Hennessy R.C."/>
        </authorList>
    </citation>
    <scope>NUCLEOTIDE SEQUENCE [LARGE SCALE GENOMIC DNA]</scope>
    <source>
        <strain evidence="1 2">G20-18</strain>
    </source>
</reference>
<protein>
    <submittedName>
        <fullName evidence="1">DUF4238 domain-containing protein</fullName>
    </submittedName>
</protein>